<feature type="region of interest" description="Disordered" evidence="1">
    <location>
        <begin position="172"/>
        <end position="256"/>
    </location>
</feature>
<evidence type="ECO:0008006" key="4">
    <source>
        <dbReference type="Google" id="ProtNLM"/>
    </source>
</evidence>
<dbReference type="Proteomes" id="UP000494120">
    <property type="component" value="Unassembled WGS sequence"/>
</dbReference>
<evidence type="ECO:0000313" key="2">
    <source>
        <dbReference type="EMBL" id="VWD01954.1"/>
    </source>
</evidence>
<dbReference type="EMBL" id="CABVQG010000021">
    <property type="protein sequence ID" value="VWD01954.1"/>
    <property type="molecule type" value="Genomic_DNA"/>
</dbReference>
<organism evidence="2 3">
    <name type="scientific">Burkholderia aenigmatica</name>
    <dbReference type="NCBI Taxonomy" id="2015348"/>
    <lineage>
        <taxon>Bacteria</taxon>
        <taxon>Pseudomonadati</taxon>
        <taxon>Pseudomonadota</taxon>
        <taxon>Betaproteobacteria</taxon>
        <taxon>Burkholderiales</taxon>
        <taxon>Burkholderiaceae</taxon>
        <taxon>Burkholderia</taxon>
        <taxon>Burkholderia cepacia complex</taxon>
    </lineage>
</organism>
<evidence type="ECO:0000256" key="1">
    <source>
        <dbReference type="SAM" id="MobiDB-lite"/>
    </source>
</evidence>
<keyword evidence="3" id="KW-1185">Reference proteome</keyword>
<reference evidence="2 3" key="1">
    <citation type="submission" date="2019-09" db="EMBL/GenBank/DDBJ databases">
        <authorList>
            <person name="Depoorter E."/>
        </authorList>
    </citation>
    <scope>NUCLEOTIDE SEQUENCE [LARGE SCALE GENOMIC DNA]</scope>
    <source>
        <strain evidence="2 3">R-17378</strain>
    </source>
</reference>
<name>A0ABY6XXU7_9BURK</name>
<gene>
    <name evidence="2" type="ORF">BLA17378_05300</name>
</gene>
<protein>
    <recommendedName>
        <fullName evidence="4">DUF1376 domain-containing protein</fullName>
    </recommendedName>
</protein>
<feature type="compositionally biased region" description="Gly residues" evidence="1">
    <location>
        <begin position="194"/>
        <end position="212"/>
    </location>
</feature>
<accession>A0ABY6XXU7</accession>
<dbReference type="RefSeq" id="WP_254607830.1">
    <property type="nucleotide sequence ID" value="NZ_CABVQG010000021.1"/>
</dbReference>
<comment type="caution">
    <text evidence="2">The sequence shown here is derived from an EMBL/GenBank/DDBJ whole genome shotgun (WGS) entry which is preliminary data.</text>
</comment>
<proteinExistence type="predicted"/>
<sequence length="438" mass="47155">MTELPNPLTPADCDLRNFREMPIDVPRLLGSDLVHDESPEACWSAMLLWCVSWHEVPAGSMPDNDEWLAKRAGYWHKGKLDPTWHEVRAGALHGWIKCSDGRLYHPVLAEKANASWFSKHRHAHDKLVERIRKRNKARAEKGLSPLEVPELDAWIDMGRPLERELFPLEFSTPSGGIEAEFRRKDGGIPPEESGSGGGDSGPSGVEGGAGGRSKGRKARSAGSHDDSTGNSGASDGGDGSSAGNQKTSAGIPPENALKGIERSGIEHVNHSGGGITQSVGGETPNAAAAFVEILRESGIGFAADDERVRSWPSLGATPLDLRTAIQVALLRRKRERSDQPLNVGLLNSLLPEAIAQRTGREGATSPSAAAGPWHTTWRGIVEHGRTLGLEQGEHETCPDFKLRVFNAAGDGPWWDDHNRAFRNTAGPIAAGSILETGR</sequence>
<evidence type="ECO:0000313" key="3">
    <source>
        <dbReference type="Proteomes" id="UP000494120"/>
    </source>
</evidence>